<feature type="compositionally biased region" description="Basic and acidic residues" evidence="1">
    <location>
        <begin position="41"/>
        <end position="75"/>
    </location>
</feature>
<evidence type="ECO:0000313" key="3">
    <source>
        <dbReference type="Proteomes" id="UP001359485"/>
    </source>
</evidence>
<dbReference type="EMBL" id="JAWJWF010000047">
    <property type="protein sequence ID" value="KAK6622406.1"/>
    <property type="molecule type" value="Genomic_DNA"/>
</dbReference>
<name>A0ABR1AM95_POLSC</name>
<reference evidence="2 3" key="1">
    <citation type="submission" date="2023-09" db="EMBL/GenBank/DDBJ databases">
        <title>Genomes of two closely related lineages of the louse Polyplax serrata with different host specificities.</title>
        <authorList>
            <person name="Martinu J."/>
            <person name="Tarabai H."/>
            <person name="Stefka J."/>
            <person name="Hypsa V."/>
        </authorList>
    </citation>
    <scope>NUCLEOTIDE SEQUENCE [LARGE SCALE GENOMIC DNA]</scope>
    <source>
        <strain evidence="2">98ZLc_SE</strain>
    </source>
</reference>
<dbReference type="Proteomes" id="UP001359485">
    <property type="component" value="Unassembled WGS sequence"/>
</dbReference>
<accession>A0ABR1AM95</accession>
<evidence type="ECO:0000256" key="1">
    <source>
        <dbReference type="SAM" id="MobiDB-lite"/>
    </source>
</evidence>
<proteinExistence type="predicted"/>
<gene>
    <name evidence="2" type="ORF">RUM44_002217</name>
</gene>
<organism evidence="2 3">
    <name type="scientific">Polyplax serrata</name>
    <name type="common">Common mouse louse</name>
    <dbReference type="NCBI Taxonomy" id="468196"/>
    <lineage>
        <taxon>Eukaryota</taxon>
        <taxon>Metazoa</taxon>
        <taxon>Ecdysozoa</taxon>
        <taxon>Arthropoda</taxon>
        <taxon>Hexapoda</taxon>
        <taxon>Insecta</taxon>
        <taxon>Pterygota</taxon>
        <taxon>Neoptera</taxon>
        <taxon>Paraneoptera</taxon>
        <taxon>Psocodea</taxon>
        <taxon>Troctomorpha</taxon>
        <taxon>Phthiraptera</taxon>
        <taxon>Anoplura</taxon>
        <taxon>Polyplacidae</taxon>
        <taxon>Polyplax</taxon>
    </lineage>
</organism>
<sequence>MSGTTSVKIKACTTRRKAQENAEVECRNSSRITEYTICPTERRTSKDEEKSKHNVAVDETNQRRKAKDRLPRRENTFSGLKGKKYKNLSTPKERKTRKKRYWVKGQRQIGQNKHKFSKQLLFFSGKGTMERCYIVLHAQNAYMDCIRHPGYNVFVL</sequence>
<protein>
    <submittedName>
        <fullName evidence="2">Uncharacterized protein</fullName>
    </submittedName>
</protein>
<keyword evidence="3" id="KW-1185">Reference proteome</keyword>
<comment type="caution">
    <text evidence="2">The sequence shown here is derived from an EMBL/GenBank/DDBJ whole genome shotgun (WGS) entry which is preliminary data.</text>
</comment>
<evidence type="ECO:0000313" key="2">
    <source>
        <dbReference type="EMBL" id="KAK6622406.1"/>
    </source>
</evidence>
<feature type="region of interest" description="Disordered" evidence="1">
    <location>
        <begin position="41"/>
        <end position="97"/>
    </location>
</feature>